<evidence type="ECO:0000313" key="1">
    <source>
        <dbReference type="EMBL" id="QEL19427.1"/>
    </source>
</evidence>
<reference evidence="2" key="1">
    <citation type="submission" date="2019-08" db="EMBL/GenBank/DDBJ databases">
        <title>Limnoglobus roseus gen. nov., sp. nov., a novel freshwater planctomycete with a giant genome from the family Gemmataceae.</title>
        <authorList>
            <person name="Kulichevskaya I.S."/>
            <person name="Naumoff D.G."/>
            <person name="Miroshnikov K."/>
            <person name="Ivanova A."/>
            <person name="Philippov D.A."/>
            <person name="Hakobyan A."/>
            <person name="Rijpstra I.C."/>
            <person name="Sinninghe Damste J.S."/>
            <person name="Liesack W."/>
            <person name="Dedysh S.N."/>
        </authorList>
    </citation>
    <scope>NUCLEOTIDE SEQUENCE [LARGE SCALE GENOMIC DNA]</scope>
    <source>
        <strain evidence="2">PX52</strain>
    </source>
</reference>
<dbReference type="KEGG" id="lrs:PX52LOC_06499"/>
<dbReference type="Proteomes" id="UP000324974">
    <property type="component" value="Chromosome"/>
</dbReference>
<organism evidence="1 2">
    <name type="scientific">Limnoglobus roseus</name>
    <dbReference type="NCBI Taxonomy" id="2598579"/>
    <lineage>
        <taxon>Bacteria</taxon>
        <taxon>Pseudomonadati</taxon>
        <taxon>Planctomycetota</taxon>
        <taxon>Planctomycetia</taxon>
        <taxon>Gemmatales</taxon>
        <taxon>Gemmataceae</taxon>
        <taxon>Limnoglobus</taxon>
    </lineage>
</organism>
<evidence type="ECO:0000313" key="2">
    <source>
        <dbReference type="Proteomes" id="UP000324974"/>
    </source>
</evidence>
<keyword evidence="2" id="KW-1185">Reference proteome</keyword>
<accession>A0A5C1AMR2</accession>
<sequence>MRITLRSLTGCAGLGLALSVLSGCQTYFGGLTLPSPHYLKQRPQYFPPDPAFPLQREVDSMQDPDGLLRRNAGAVAPVIAPAAPVAAPAPAGAGR</sequence>
<protein>
    <submittedName>
        <fullName evidence="1">Uncharacterized protein</fullName>
    </submittedName>
</protein>
<proteinExistence type="predicted"/>
<dbReference type="EMBL" id="CP042425">
    <property type="protein sequence ID" value="QEL19427.1"/>
    <property type="molecule type" value="Genomic_DNA"/>
</dbReference>
<dbReference type="AlphaFoldDB" id="A0A5C1AMR2"/>
<gene>
    <name evidence="1" type="ORF">PX52LOC_06499</name>
</gene>
<dbReference type="RefSeq" id="WP_149113815.1">
    <property type="nucleotide sequence ID" value="NZ_CP042425.1"/>
</dbReference>
<dbReference type="OrthoDB" id="292253at2"/>
<dbReference type="PROSITE" id="PS51257">
    <property type="entry name" value="PROKAR_LIPOPROTEIN"/>
    <property type="match status" value="1"/>
</dbReference>
<name>A0A5C1AMR2_9BACT</name>